<dbReference type="RefSeq" id="WP_188680680.1">
    <property type="nucleotide sequence ID" value="NZ_BMNY01000001.1"/>
</dbReference>
<keyword evidence="3" id="KW-1185">Reference proteome</keyword>
<dbReference type="InterPro" id="IPR017932">
    <property type="entry name" value="GATase_2_dom"/>
</dbReference>
<comment type="caution">
    <text evidence="2">The sequence shown here is derived from an EMBL/GenBank/DDBJ whole genome shotgun (WGS) entry which is preliminary data.</text>
</comment>
<organism evidence="2 3">
    <name type="scientific">Thermogymnomonas acidicola</name>
    <dbReference type="NCBI Taxonomy" id="399579"/>
    <lineage>
        <taxon>Archaea</taxon>
        <taxon>Methanobacteriati</taxon>
        <taxon>Thermoplasmatota</taxon>
        <taxon>Thermoplasmata</taxon>
        <taxon>Thermoplasmatales</taxon>
        <taxon>Thermogymnomonas</taxon>
    </lineage>
</organism>
<evidence type="ECO:0000313" key="2">
    <source>
        <dbReference type="EMBL" id="GGM73246.1"/>
    </source>
</evidence>
<reference evidence="2" key="2">
    <citation type="submission" date="2022-09" db="EMBL/GenBank/DDBJ databases">
        <authorList>
            <person name="Sun Q."/>
            <person name="Ohkuma M."/>
        </authorList>
    </citation>
    <scope>NUCLEOTIDE SEQUENCE</scope>
    <source>
        <strain evidence="2">JCM 13583</strain>
    </source>
</reference>
<name>A0AA37BR43_9ARCH</name>
<dbReference type="Proteomes" id="UP000632195">
    <property type="component" value="Unassembled WGS sequence"/>
</dbReference>
<sequence>MCRMFASFSRRAEQQSIVSALVRAARNDVFRNGEAHRDGWGCALASGDAVFTWRSTRPIYQDLPAIPDALGQTFLALFHARLAADGEPVNAPAYSHPFTVTAQDGHMYVCHNGWVDKEKVGREYGVRVEGKSDTQVMCEAMSTLGKGAFEGFREVMEFCRENAMKGALNVLALFIGNGRMAEVYYHSSLLKESVYGRLYSRQTGGSFAVMSSTVAYYMGLIDASGQPLVQDTMAVEENACFRESFTL</sequence>
<protein>
    <submittedName>
        <fullName evidence="2">Class II glutamine amidotransferase</fullName>
    </submittedName>
</protein>
<feature type="domain" description="Glutamine amidotransferase type-2" evidence="1">
    <location>
        <begin position="2"/>
        <end position="247"/>
    </location>
</feature>
<dbReference type="PANTHER" id="PTHR42824">
    <property type="entry name" value="GLUTAMINE AMIDOTRANSFERASE"/>
    <property type="match status" value="1"/>
</dbReference>
<dbReference type="SUPFAM" id="SSF56235">
    <property type="entry name" value="N-terminal nucleophile aminohydrolases (Ntn hydrolases)"/>
    <property type="match status" value="1"/>
</dbReference>
<proteinExistence type="predicted"/>
<dbReference type="Gene3D" id="3.60.20.10">
    <property type="entry name" value="Glutamine Phosphoribosylpyrophosphate, subunit 1, domain 1"/>
    <property type="match status" value="1"/>
</dbReference>
<keyword evidence="2" id="KW-0315">Glutamine amidotransferase</keyword>
<dbReference type="PANTHER" id="PTHR42824:SF1">
    <property type="entry name" value="GLUTAMINE AMIDOTRANSFERASE YAFJ-RELATED"/>
    <property type="match status" value="1"/>
</dbReference>
<dbReference type="Pfam" id="PF13522">
    <property type="entry name" value="GATase_6"/>
    <property type="match status" value="1"/>
</dbReference>
<reference evidence="2" key="1">
    <citation type="journal article" date="2014" name="Int. J. Syst. Evol. Microbiol.">
        <title>Complete genome sequence of Corynebacterium casei LMG S-19264T (=DSM 44701T), isolated from a smear-ripened cheese.</title>
        <authorList>
            <consortium name="US DOE Joint Genome Institute (JGI-PGF)"/>
            <person name="Walter F."/>
            <person name="Albersmeier A."/>
            <person name="Kalinowski J."/>
            <person name="Ruckert C."/>
        </authorList>
    </citation>
    <scope>NUCLEOTIDE SEQUENCE</scope>
    <source>
        <strain evidence="2">JCM 13583</strain>
    </source>
</reference>
<gene>
    <name evidence="2" type="ORF">GCM10007108_09040</name>
</gene>
<dbReference type="EMBL" id="BMNY01000001">
    <property type="protein sequence ID" value="GGM73246.1"/>
    <property type="molecule type" value="Genomic_DNA"/>
</dbReference>
<dbReference type="AlphaFoldDB" id="A0AA37BR43"/>
<evidence type="ECO:0000313" key="3">
    <source>
        <dbReference type="Proteomes" id="UP000632195"/>
    </source>
</evidence>
<accession>A0AA37BR43</accession>
<evidence type="ECO:0000259" key="1">
    <source>
        <dbReference type="PROSITE" id="PS51278"/>
    </source>
</evidence>
<dbReference type="CDD" id="cd00352">
    <property type="entry name" value="Gn_AT_II"/>
    <property type="match status" value="1"/>
</dbReference>
<dbReference type="PROSITE" id="PS51278">
    <property type="entry name" value="GATASE_TYPE_2"/>
    <property type="match status" value="1"/>
</dbReference>
<dbReference type="InterPro" id="IPR029055">
    <property type="entry name" value="Ntn_hydrolases_N"/>
</dbReference>